<dbReference type="EMBL" id="AP019735">
    <property type="protein sequence ID" value="BBL04084.1"/>
    <property type="molecule type" value="Genomic_DNA"/>
</dbReference>
<dbReference type="RefSeq" id="WP_162502282.1">
    <property type="nucleotide sequence ID" value="NZ_AP019735.1"/>
</dbReference>
<dbReference type="KEGG" id="acou:A5CBH24_13970"/>
<evidence type="ECO:0000313" key="2">
    <source>
        <dbReference type="EMBL" id="BBL04084.1"/>
    </source>
</evidence>
<name>A0A4Y1WUG6_9BACT</name>
<sequence>MKRVLLTAVALLFGAAAFAQPSASVETLARKYADRDGALVMRLDSTMVGLVKLRVAALPDSLRRSAALLDKVSGMTNIMLMTGLARTLDPAADTTAFVRLESDFRADMAALTAEPARRRLFREREAGVEVAGYYLAAPSGEAELVLVVSGGGNEALCVLGGRFGEEEALRLATMQREHLLGRGGTR</sequence>
<organism evidence="2 3">
    <name type="scientific">Alistipes communis</name>
    <dbReference type="NCBI Taxonomy" id="2585118"/>
    <lineage>
        <taxon>Bacteria</taxon>
        <taxon>Pseudomonadati</taxon>
        <taxon>Bacteroidota</taxon>
        <taxon>Bacteroidia</taxon>
        <taxon>Bacteroidales</taxon>
        <taxon>Rikenellaceae</taxon>
        <taxon>Alistipes</taxon>
    </lineage>
</organism>
<proteinExistence type="predicted"/>
<dbReference type="AlphaFoldDB" id="A0A4Y1WUG6"/>
<protein>
    <recommendedName>
        <fullName evidence="4">DUF4252 domain-containing protein</fullName>
    </recommendedName>
</protein>
<feature type="chain" id="PRO_5021291341" description="DUF4252 domain-containing protein" evidence="1">
    <location>
        <begin position="20"/>
        <end position="186"/>
    </location>
</feature>
<feature type="signal peptide" evidence="1">
    <location>
        <begin position="1"/>
        <end position="19"/>
    </location>
</feature>
<reference evidence="3" key="1">
    <citation type="submission" date="2019-06" db="EMBL/GenBank/DDBJ databases">
        <title>Alistipes onderdonkii subsp. vulgaris subsp. nov., Alistipes dispar sp. nov. and Alistipes communis sp. nov., isolated from human faeces, and creation of Alistipes onderdonkii subsp. onderdonkii subsp. nov.</title>
        <authorList>
            <person name="Sakamoto M."/>
            <person name="Ikeyama N."/>
            <person name="Ogata Y."/>
            <person name="Suda W."/>
            <person name="Iino T."/>
            <person name="Hattori M."/>
            <person name="Ohkuma M."/>
        </authorList>
    </citation>
    <scope>NUCLEOTIDE SEQUENCE [LARGE SCALE GENOMIC DNA]</scope>
    <source>
        <strain evidence="3">5CBH24</strain>
    </source>
</reference>
<evidence type="ECO:0008006" key="4">
    <source>
        <dbReference type="Google" id="ProtNLM"/>
    </source>
</evidence>
<dbReference type="Proteomes" id="UP000318946">
    <property type="component" value="Chromosome"/>
</dbReference>
<evidence type="ECO:0000313" key="3">
    <source>
        <dbReference type="Proteomes" id="UP000318946"/>
    </source>
</evidence>
<gene>
    <name evidence="2" type="ORF">A5CBH24_13970</name>
</gene>
<keyword evidence="3" id="KW-1185">Reference proteome</keyword>
<keyword evidence="1" id="KW-0732">Signal</keyword>
<accession>A0A4Y1WUG6</accession>
<evidence type="ECO:0000256" key="1">
    <source>
        <dbReference type="SAM" id="SignalP"/>
    </source>
</evidence>
<dbReference type="GeneID" id="78343398"/>